<dbReference type="RefSeq" id="WP_137634674.1">
    <property type="nucleotide sequence ID" value="NZ_BJDL01000012.1"/>
</dbReference>
<evidence type="ECO:0000313" key="2">
    <source>
        <dbReference type="EMBL" id="MFD1419526.1"/>
    </source>
</evidence>
<evidence type="ECO:0000313" key="3">
    <source>
        <dbReference type="Proteomes" id="UP001597188"/>
    </source>
</evidence>
<evidence type="ECO:0000256" key="1">
    <source>
        <dbReference type="SAM" id="SignalP"/>
    </source>
</evidence>
<accession>A0ABW4BWE0</accession>
<dbReference type="EMBL" id="JBHTOJ010000004">
    <property type="protein sequence ID" value="MFD1419526.1"/>
    <property type="molecule type" value="Genomic_DNA"/>
</dbReference>
<keyword evidence="1" id="KW-0732">Signal</keyword>
<feature type="chain" id="PRO_5046597414" evidence="1">
    <location>
        <begin position="22"/>
        <end position="324"/>
    </location>
</feature>
<protein>
    <submittedName>
        <fullName evidence="2">S-layer protein</fullName>
    </submittedName>
</protein>
<reference evidence="3" key="1">
    <citation type="journal article" date="2019" name="Int. J. Syst. Evol. Microbiol.">
        <title>The Global Catalogue of Microorganisms (GCM) 10K type strain sequencing project: providing services to taxonomists for standard genome sequencing and annotation.</title>
        <authorList>
            <consortium name="The Broad Institute Genomics Platform"/>
            <consortium name="The Broad Institute Genome Sequencing Center for Infectious Disease"/>
            <person name="Wu L."/>
            <person name="Ma J."/>
        </authorList>
    </citation>
    <scope>NUCLEOTIDE SEQUENCE [LARGE SCALE GENOMIC DNA]</scope>
    <source>
        <strain evidence="3">CCM 8931</strain>
    </source>
</reference>
<gene>
    <name evidence="2" type="ORF">ACFQ5L_00950</name>
</gene>
<dbReference type="Proteomes" id="UP001597188">
    <property type="component" value="Unassembled WGS sequence"/>
</dbReference>
<feature type="signal peptide" evidence="1">
    <location>
        <begin position="1"/>
        <end position="21"/>
    </location>
</feature>
<keyword evidence="3" id="KW-1185">Reference proteome</keyword>
<organism evidence="2 3">
    <name type="scientific">Lactiplantibacillus songbeiensis</name>
    <dbReference type="NCBI Taxonomy" id="2559920"/>
    <lineage>
        <taxon>Bacteria</taxon>
        <taxon>Bacillati</taxon>
        <taxon>Bacillota</taxon>
        <taxon>Bacilli</taxon>
        <taxon>Lactobacillales</taxon>
        <taxon>Lactobacillaceae</taxon>
        <taxon>Lactiplantibacillus</taxon>
    </lineage>
</organism>
<proteinExistence type="predicted"/>
<name>A0ABW4BWE0_9LACO</name>
<sequence length="324" mass="34831">MNQSIKTALALGIAVTSLGVAAESQPVKAAGQATIVSNVTLETAGYNRNMTATGTNALYSKPGTVAGAKLIASKDQMQQLATSKKSTDYFRAYRVAQTNRGSVYYKVVSMDGRYRGYVYGGRDTDVFAGGIKRVKTTKKVALPSKIIHYQLANMHKNTLWVDPKYTQYKATKVDTKAVTADTLFEVFGAEIKTREGSLYYHVAGATEAGPVEGWVYAGQGYQGTESTFGGLKVDLTEGIPSKDNSVDVVYHANGQVVGQTQTFTTTDWQPKAGQPVAGTDTVHESLGMFIANHLPSGYQLPTEFADTTGAKYGQPFDVTVKAIK</sequence>
<comment type="caution">
    <text evidence="2">The sequence shown here is derived from an EMBL/GenBank/DDBJ whole genome shotgun (WGS) entry which is preliminary data.</text>
</comment>